<name>D9PNH3_9ZZZZ</name>
<reference evidence="1" key="2">
    <citation type="journal article" date="2011" name="Microb. Ecol.">
        <title>Taxonomic and Functional Metagenomic Profiling of the Microbial Community in the Anoxic Sediment of a Sub-saline Shallow Lake (Laguna de Carrizo, Central Spain).</title>
        <authorList>
            <person name="Ferrer M."/>
            <person name="Guazzaroni M.E."/>
            <person name="Richter M."/>
            <person name="Garcia-Salamanca A."/>
            <person name="Yarza P."/>
            <person name="Suarez-Suarez A."/>
            <person name="Solano J."/>
            <person name="Alcaide M."/>
            <person name="van Dillewijn P."/>
            <person name="Molina-Henares M.A."/>
            <person name="Lopez-Cortes N."/>
            <person name="Al-Ramahi Y."/>
            <person name="Guerrero C."/>
            <person name="Acosta A."/>
            <person name="de Eugenio L.I."/>
            <person name="Martinez V."/>
            <person name="Marques S."/>
            <person name="Rojo F."/>
            <person name="Santero E."/>
            <person name="Genilloud O."/>
            <person name="Perez-Perez J."/>
            <person name="Rossello-Mora R."/>
            <person name="Ramos J.L."/>
        </authorList>
    </citation>
    <scope>NUCLEOTIDE SEQUENCE</scope>
</reference>
<dbReference type="EMBL" id="ADZX01000963">
    <property type="protein sequence ID" value="EFK94890.1"/>
    <property type="molecule type" value="Genomic_DNA"/>
</dbReference>
<reference evidence="1" key="1">
    <citation type="submission" date="2010-07" db="EMBL/GenBank/DDBJ databases">
        <authorList>
            <consortium name="CONSOLIDER consortium CSD2007-00005"/>
            <person name="Guazzaroni M.-E."/>
            <person name="Richter M."/>
            <person name="Garcia-Salamanca A."/>
            <person name="Yarza P."/>
            <person name="Ferrer M."/>
        </authorList>
    </citation>
    <scope>NUCLEOTIDE SEQUENCE</scope>
</reference>
<dbReference type="AlphaFoldDB" id="D9PNH3"/>
<gene>
    <name evidence="1" type="ORF">LDC_3106</name>
</gene>
<comment type="caution">
    <text evidence="1">The sequence shown here is derived from an EMBL/GenBank/DDBJ whole genome shotgun (WGS) entry which is preliminary data.</text>
</comment>
<proteinExistence type="predicted"/>
<organism evidence="1">
    <name type="scientific">sediment metagenome</name>
    <dbReference type="NCBI Taxonomy" id="749907"/>
    <lineage>
        <taxon>unclassified sequences</taxon>
        <taxon>metagenomes</taxon>
        <taxon>ecological metagenomes</taxon>
    </lineage>
</organism>
<evidence type="ECO:0000313" key="1">
    <source>
        <dbReference type="EMBL" id="EFK94890.1"/>
    </source>
</evidence>
<protein>
    <submittedName>
        <fullName evidence="1">Uncharacterized protein</fullName>
    </submittedName>
</protein>
<sequence length="203" mass="23130">MKNYYSDFLTYTIDASQKLEELTNIKINFASVLNVHGKTLEEDPASLAFVDINKSDEIYNFEINQTGFENFARIGQSEANIMNYWFKTSLSPLTLKNLTLTLSGTKSNPIKSLLLKANDDTFWAVKKENKFYFSDLNIPIPENSEITFTFNALLDPLTSQNQRFHLDIENPNDIQLSIDDGFYSLNAIYPVKGPTFTIAGKRL</sequence>
<accession>D9PNH3</accession>